<comment type="subcellular location">
    <subcellularLocation>
        <location evidence="1">Membrane</location>
    </subcellularLocation>
</comment>
<dbReference type="EMBL" id="AATQ01000015">
    <property type="protein sequence ID" value="EAU46353.1"/>
    <property type="molecule type" value="Genomic_DNA"/>
</dbReference>
<dbReference type="eggNOG" id="COG0840">
    <property type="taxonomic scope" value="Bacteria"/>
</dbReference>
<evidence type="ECO:0000259" key="8">
    <source>
        <dbReference type="PROSITE" id="PS50885"/>
    </source>
</evidence>
<dbReference type="GO" id="GO:0007165">
    <property type="term" value="P:signal transduction"/>
    <property type="evidence" value="ECO:0007669"/>
    <property type="project" value="UniProtKB-KW"/>
</dbReference>
<accession>Q0FQ94</accession>
<sequence length="622" mass="66892">MRRFSIRIQILALGMVFVLLLAVSGVLSWNMQNTVARDVHFTFDVIKQNELIAWVREDLEQARADLLRSDAGQEGAFDSLIGNLAEVTRDIAASDGVFNAPESQRARRLDFHERFAGVSADVAALSADLQTAVGTRAERAFADLDIAPFYERLVTVIAEVDSMQEVVRTQTLVTEDETIDAVEQSQWLLAVSLAGVTAISFLLVVIFGRMLATPFKTAATSVDRLAEGDYDTEIGGTAYGDEAGMIARNLEQLRDKLRASDDEAARERVTNERRTALFRALGAAMGGLSQGRVESRLDTSEWSDLGESYEAICSDFNELSEQIGDLISSLRDSSDMVQRNSQELSSMSTEMSRRSEVQAATLEESAAALEQMSSSVRAAAERAEEADQRAGAGRRRAEEGGAVMERALTAMSSIAASSDQITQIIGVIDDIAFQTNLLALNAGVEAARAGESGKGFSVVASEVRSLAQRASESAREIKALVSNSSQQVKDGGQLVEQTGETLSDIVRYVTEVSDMVGEIASAAKEQAAGLQEINVGVAELDKVTQQNAAMVGETSSASQQLSSEADRLTSQLNRFMGAETGALEEVTPVTAPIGELEVPPPATSEAPMKRAVGDNATMWEEF</sequence>
<evidence type="ECO:0000256" key="5">
    <source>
        <dbReference type="SAM" id="MobiDB-lite"/>
    </source>
</evidence>
<dbReference type="PROSITE" id="PS50885">
    <property type="entry name" value="HAMP"/>
    <property type="match status" value="1"/>
</dbReference>
<dbReference type="SMART" id="SM00283">
    <property type="entry name" value="MA"/>
    <property type="match status" value="1"/>
</dbReference>
<evidence type="ECO:0000313" key="10">
    <source>
        <dbReference type="Proteomes" id="UP000006230"/>
    </source>
</evidence>
<dbReference type="PANTHER" id="PTHR43531:SF11">
    <property type="entry name" value="METHYL-ACCEPTING CHEMOTAXIS PROTEIN 3"/>
    <property type="match status" value="1"/>
</dbReference>
<dbReference type="InterPro" id="IPR004089">
    <property type="entry name" value="MCPsignal_dom"/>
</dbReference>
<feature type="domain" description="HAMP" evidence="8">
    <location>
        <begin position="209"/>
        <end position="262"/>
    </location>
</feature>
<dbReference type="InterPro" id="IPR003660">
    <property type="entry name" value="HAMP_dom"/>
</dbReference>
<dbReference type="SUPFAM" id="SSF58104">
    <property type="entry name" value="Methyl-accepting chemotaxis protein (MCP) signaling domain"/>
    <property type="match status" value="1"/>
</dbReference>
<evidence type="ECO:0000256" key="3">
    <source>
        <dbReference type="ARBA" id="ARBA00029447"/>
    </source>
</evidence>
<keyword evidence="2" id="KW-0145">Chemotaxis</keyword>
<dbReference type="FunFam" id="1.10.287.950:FF:000001">
    <property type="entry name" value="Methyl-accepting chemotaxis sensory transducer"/>
    <property type="match status" value="1"/>
</dbReference>
<keyword evidence="10" id="KW-1185">Reference proteome</keyword>
<dbReference type="AlphaFoldDB" id="Q0FQ94"/>
<name>Q0FQ94_SALBH</name>
<organism evidence="9 10">
    <name type="scientific">Salipiger bermudensis (strain DSM 26914 / JCM 13377 / KCTC 12554 / HTCC2601)</name>
    <name type="common">Pelagibaca bermudensis</name>
    <dbReference type="NCBI Taxonomy" id="314265"/>
    <lineage>
        <taxon>Bacteria</taxon>
        <taxon>Pseudomonadati</taxon>
        <taxon>Pseudomonadota</taxon>
        <taxon>Alphaproteobacteria</taxon>
        <taxon>Rhodobacterales</taxon>
        <taxon>Roseobacteraceae</taxon>
        <taxon>Salipiger</taxon>
    </lineage>
</organism>
<evidence type="ECO:0000313" key="9">
    <source>
        <dbReference type="EMBL" id="EAU46353.1"/>
    </source>
</evidence>
<evidence type="ECO:0000256" key="2">
    <source>
        <dbReference type="ARBA" id="ARBA00022500"/>
    </source>
</evidence>
<dbReference type="Pfam" id="PF00015">
    <property type="entry name" value="MCPsignal"/>
    <property type="match status" value="1"/>
</dbReference>
<evidence type="ECO:0000256" key="4">
    <source>
        <dbReference type="PROSITE-ProRule" id="PRU00284"/>
    </source>
</evidence>
<dbReference type="GO" id="GO:0006935">
    <property type="term" value="P:chemotaxis"/>
    <property type="evidence" value="ECO:0007669"/>
    <property type="project" value="UniProtKB-KW"/>
</dbReference>
<keyword evidence="6" id="KW-1133">Transmembrane helix</keyword>
<evidence type="ECO:0000256" key="1">
    <source>
        <dbReference type="ARBA" id="ARBA00004370"/>
    </source>
</evidence>
<feature type="domain" description="Methyl-accepting transducer" evidence="7">
    <location>
        <begin position="333"/>
        <end position="562"/>
    </location>
</feature>
<comment type="similarity">
    <text evidence="3">Belongs to the methyl-accepting chemotaxis (MCP) protein family.</text>
</comment>
<keyword evidence="4" id="KW-0807">Transducer</keyword>
<dbReference type="Proteomes" id="UP000006230">
    <property type="component" value="Unassembled WGS sequence"/>
</dbReference>
<proteinExistence type="inferred from homology"/>
<keyword evidence="6" id="KW-0812">Transmembrane</keyword>
<feature type="region of interest" description="Disordered" evidence="5">
    <location>
        <begin position="598"/>
        <end position="622"/>
    </location>
</feature>
<dbReference type="RefSeq" id="WP_007792910.1">
    <property type="nucleotide sequence ID" value="NZ_DS022276.1"/>
</dbReference>
<comment type="caution">
    <text evidence="9">The sequence shown here is derived from an EMBL/GenBank/DDBJ whole genome shotgun (WGS) entry which is preliminary data.</text>
</comment>
<dbReference type="PROSITE" id="PS50111">
    <property type="entry name" value="CHEMOTAXIS_TRANSDUC_2"/>
    <property type="match status" value="1"/>
</dbReference>
<keyword evidence="6" id="KW-0472">Membrane</keyword>
<dbReference type="Gene3D" id="1.10.287.950">
    <property type="entry name" value="Methyl-accepting chemotaxis protein"/>
    <property type="match status" value="1"/>
</dbReference>
<dbReference type="Gene3D" id="6.10.340.10">
    <property type="match status" value="1"/>
</dbReference>
<dbReference type="Pfam" id="PF00672">
    <property type="entry name" value="HAMP"/>
    <property type="match status" value="1"/>
</dbReference>
<reference evidence="9 10" key="1">
    <citation type="journal article" date="2010" name="J. Bacteriol.">
        <title>Genome sequences of Pelagibaca bermudensis HTCC2601T and Maritimibacter alkaliphilus HTCC2654T, the type strains of two marine Roseobacter genera.</title>
        <authorList>
            <person name="Thrash J.C."/>
            <person name="Cho J.C."/>
            <person name="Ferriera S."/>
            <person name="Johnson J."/>
            <person name="Vergin K.L."/>
            <person name="Giovannoni S.J."/>
        </authorList>
    </citation>
    <scope>NUCLEOTIDE SEQUENCE [LARGE SCALE GENOMIC DNA]</scope>
    <source>
        <strain evidence="10">DSM 26914 / JCM 13377 / KCTC 12554 / HTCC2601</strain>
    </source>
</reference>
<protein>
    <submittedName>
        <fullName evidence="9">Methyl-accepting chemotaxis protein McpC</fullName>
    </submittedName>
</protein>
<dbReference type="OrthoDB" id="354287at2"/>
<dbReference type="InterPro" id="IPR051310">
    <property type="entry name" value="MCP_chemotaxis"/>
</dbReference>
<evidence type="ECO:0000259" key="7">
    <source>
        <dbReference type="PROSITE" id="PS50111"/>
    </source>
</evidence>
<dbReference type="PANTHER" id="PTHR43531">
    <property type="entry name" value="PROTEIN ICFG"/>
    <property type="match status" value="1"/>
</dbReference>
<feature type="transmembrane region" description="Helical" evidence="6">
    <location>
        <begin position="187"/>
        <end position="207"/>
    </location>
</feature>
<dbReference type="HOGENOM" id="CLU_000445_107_20_5"/>
<evidence type="ECO:0000256" key="6">
    <source>
        <dbReference type="SAM" id="Phobius"/>
    </source>
</evidence>
<dbReference type="STRING" id="314265.R2601_09867"/>
<dbReference type="GO" id="GO:0016020">
    <property type="term" value="C:membrane"/>
    <property type="evidence" value="ECO:0007669"/>
    <property type="project" value="UniProtKB-SubCell"/>
</dbReference>
<gene>
    <name evidence="9" type="ORF">R2601_09867</name>
</gene>
<dbReference type="SMART" id="SM00304">
    <property type="entry name" value="HAMP"/>
    <property type="match status" value="2"/>
</dbReference>
<dbReference type="CDD" id="cd11386">
    <property type="entry name" value="MCP_signal"/>
    <property type="match status" value="1"/>
</dbReference>